<dbReference type="PANTHER" id="PTHR32114:SF2">
    <property type="entry name" value="ABC TRANSPORTER ABCH.3"/>
    <property type="match status" value="1"/>
</dbReference>
<evidence type="ECO:0000256" key="1">
    <source>
        <dbReference type="SAM" id="Coils"/>
    </source>
</evidence>
<reference evidence="4" key="1">
    <citation type="submission" date="2020-10" db="EMBL/GenBank/DDBJ databases">
        <title>Paenihalocynthiibacter styelae gen. nov., sp. nov., isolated from stalked sea squirt Styela clava.</title>
        <authorList>
            <person name="Kim Y.-O."/>
            <person name="Yoon J.-H."/>
        </authorList>
    </citation>
    <scope>NUCLEOTIDE SEQUENCE</scope>
    <source>
        <strain evidence="4">MYP1-1</strain>
    </source>
</reference>
<dbReference type="InterPro" id="IPR038729">
    <property type="entry name" value="Rad50/SbcC_AAA"/>
</dbReference>
<feature type="domain" description="Rad50/SbcC-type AAA" evidence="3">
    <location>
        <begin position="7"/>
        <end position="263"/>
    </location>
</feature>
<feature type="region of interest" description="Disordered" evidence="2">
    <location>
        <begin position="857"/>
        <end position="911"/>
    </location>
</feature>
<dbReference type="AlphaFoldDB" id="A0A8J7LQR1"/>
<keyword evidence="1" id="KW-0175">Coiled coil</keyword>
<protein>
    <submittedName>
        <fullName evidence="4">AAA family ATPase</fullName>
    </submittedName>
</protein>
<gene>
    <name evidence="4" type="ORF">H1D41_17535</name>
</gene>
<comment type="caution">
    <text evidence="4">The sequence shown here is derived from an EMBL/GenBank/DDBJ whole genome shotgun (WGS) entry which is preliminary data.</text>
</comment>
<dbReference type="InterPro" id="IPR027417">
    <property type="entry name" value="P-loop_NTPase"/>
</dbReference>
<feature type="coiled-coil region" evidence="1">
    <location>
        <begin position="634"/>
        <end position="696"/>
    </location>
</feature>
<feature type="coiled-coil region" evidence="1">
    <location>
        <begin position="234"/>
        <end position="268"/>
    </location>
</feature>
<name>A0A8J7LQR1_9RHOB</name>
<evidence type="ECO:0000313" key="5">
    <source>
        <dbReference type="Proteomes" id="UP000640583"/>
    </source>
</evidence>
<organism evidence="4 5">
    <name type="scientific">Halocynthiibacter styelae</name>
    <dbReference type="NCBI Taxonomy" id="2761955"/>
    <lineage>
        <taxon>Bacteria</taxon>
        <taxon>Pseudomonadati</taxon>
        <taxon>Pseudomonadota</taxon>
        <taxon>Alphaproteobacteria</taxon>
        <taxon>Rhodobacterales</taxon>
        <taxon>Paracoccaceae</taxon>
        <taxon>Halocynthiibacter</taxon>
    </lineage>
</organism>
<dbReference type="GO" id="GO:0006302">
    <property type="term" value="P:double-strand break repair"/>
    <property type="evidence" value="ECO:0007669"/>
    <property type="project" value="InterPro"/>
</dbReference>
<dbReference type="Proteomes" id="UP000640583">
    <property type="component" value="Unassembled WGS sequence"/>
</dbReference>
<dbReference type="Pfam" id="PF13476">
    <property type="entry name" value="AAA_23"/>
    <property type="match status" value="1"/>
</dbReference>
<dbReference type="EMBL" id="JADCKQ010000020">
    <property type="protein sequence ID" value="MBI1495446.1"/>
    <property type="molecule type" value="Genomic_DNA"/>
</dbReference>
<keyword evidence="5" id="KW-1185">Reference proteome</keyword>
<evidence type="ECO:0000313" key="4">
    <source>
        <dbReference type="EMBL" id="MBI1495446.1"/>
    </source>
</evidence>
<evidence type="ECO:0000256" key="2">
    <source>
        <dbReference type="SAM" id="MobiDB-lite"/>
    </source>
</evidence>
<dbReference type="RefSeq" id="WP_228850150.1">
    <property type="nucleotide sequence ID" value="NZ_JADCKQ010000020.1"/>
</dbReference>
<dbReference type="GO" id="GO:0016887">
    <property type="term" value="F:ATP hydrolysis activity"/>
    <property type="evidence" value="ECO:0007669"/>
    <property type="project" value="InterPro"/>
</dbReference>
<dbReference type="Pfam" id="PF13558">
    <property type="entry name" value="SbcC_Walker_B"/>
    <property type="match status" value="1"/>
</dbReference>
<dbReference type="SUPFAM" id="SSF52540">
    <property type="entry name" value="P-loop containing nucleoside triphosphate hydrolases"/>
    <property type="match status" value="2"/>
</dbReference>
<feature type="compositionally biased region" description="Basic and acidic residues" evidence="2">
    <location>
        <begin position="897"/>
        <end position="911"/>
    </location>
</feature>
<feature type="coiled-coil region" evidence="1">
    <location>
        <begin position="308"/>
        <end position="335"/>
    </location>
</feature>
<proteinExistence type="predicted"/>
<sequence length="1243" mass="135252">MQILAIRGSNLASLSDNFEIDLTSEPLRSAGLFAITGETGAGKSTILDAMCLALYGDCPRLSGAGVNDDVPDVAGDAIKSRDPRAILRRGTASAHAEVEFKAPDGLIYKSTWAIRRARGRAEGRLQSVDRSLIRMDTGVVLESQINAVRDRVTEISGLTYDEFRRTGLLAQGDFDAFLRANTTDRAALLEKVTGTEIYREISKRIYARHEEAKAEVERLNQIREATPSLTDDEREVLAEEQDELGREIKALLQEISSLSQDIKKIEALKAAQVQLAAAKDADAKAKMAQAGCHGERATLQNIEAALNLRSENDRLNAASRELVRIKKDTDELQAREVKLTSDLNDRTQAHQLAERAAQDAEDAFKLLGPQWSEATRLDGLVQSTAVEVNTAEDALKASGSKRSAAQSALALKKAAEGEARGAYDLAVERLGRAGGVEVLAENWSQVGPAIEERSGLRQAVASGEAELQGARNAMISETGRKEGLDKLDLEDRGTIQEKEEKISALEKRQAEILERDPGKRLDNLHTGQKYIMEMSRLVRHTSALSESDSKITNKINKTKEQKTKSLSNLDVAQQDIIKAEAAVSALTSPADQAAAAASEAAANLRRRLEPECPCPVCGATEHPVAADEALARMARDLKAQLEAARAGVEEACKRKSSLEREIDAADISIKSDESGLQAARQQIKDAQIEFTEARSKAESTGLKNLPVNAMDAGDDLDVLLQQIETRKGEIELLIQEKDDLARSITADRQAIDVLRGTIGAREAEREALRARLSDAEKKIGLSEQIISQSEKQILNIDAKIKDTLEGVKVSLDQLDEQPGDVIEKLSQAVEAWRAEIRRRDEADLKLRNIAPEISAARSDLSAADEDVKKSETALQERRNSHQDVLDKRSQLLGGENTETHRTRHNNERLKSKEAQELAQKALSDCTSSLSALKARIADLNAANGAAISEEESARSDLQEKLEAAGLSHIMLTELLAQGRDEAARIKTRLKLIDDAAVASQSAVRQREIDLQKVMADGIPDKEEQDLRDNLAEFEGHRDEKRERTGAITGQLNADDVIRERLKGILAQISTASEVRDTWLAVNEAVGSRQGGKFAQIAQSVTLSLLVERANRHLVDLKPRYRLSQGGDDLSLHIVDRDMGDEVRSTRSLSGGERFLVSLALALALSGMGGQGGLAATLFIDEGFGSLDAESLDVAMDALENLQAQGRTIGVISHVEAMKDRIPVQVRVSRHGAGASTVSLITAA</sequence>
<accession>A0A8J7LQR1</accession>
<dbReference type="PANTHER" id="PTHR32114">
    <property type="entry name" value="ABC TRANSPORTER ABCH.3"/>
    <property type="match status" value="1"/>
</dbReference>
<feature type="compositionally biased region" description="Basic and acidic residues" evidence="2">
    <location>
        <begin position="865"/>
        <end position="889"/>
    </location>
</feature>
<dbReference type="Gene3D" id="3.40.50.300">
    <property type="entry name" value="P-loop containing nucleotide triphosphate hydrolases"/>
    <property type="match status" value="2"/>
</dbReference>
<evidence type="ECO:0000259" key="3">
    <source>
        <dbReference type="Pfam" id="PF13476"/>
    </source>
</evidence>